<name>A0A6L2KHC4_TANCI</name>
<accession>A0A6L2KHC4</accession>
<dbReference type="AlphaFoldDB" id="A0A6L2KHC4"/>
<gene>
    <name evidence="1" type="ORF">Tci_020876</name>
</gene>
<reference evidence="1" key="1">
    <citation type="journal article" date="2019" name="Sci. Rep.">
        <title>Draft genome of Tanacetum cinerariifolium, the natural source of mosquito coil.</title>
        <authorList>
            <person name="Yamashiro T."/>
            <person name="Shiraishi A."/>
            <person name="Satake H."/>
            <person name="Nakayama K."/>
        </authorList>
    </citation>
    <scope>NUCLEOTIDE SEQUENCE</scope>
</reference>
<protein>
    <submittedName>
        <fullName evidence="1">Cytochrome c oxidase subunit 2</fullName>
    </submittedName>
</protein>
<proteinExistence type="predicted"/>
<sequence length="145" mass="15904">MSFLVGPTGEISLLELEEQEQVSPFFGGAKQSKNETDQMIVLKWLFLTIAHCDAAKPWKLGSQDAVTPMMHGYAVSSLMDTAYCSRMRAFANIHQGLSPQATSAATWHPDMTIDWRSTVVDRWSGGGPAVAHSGLPSLTTVDRHR</sequence>
<comment type="caution">
    <text evidence="1">The sequence shown here is derived from an EMBL/GenBank/DDBJ whole genome shotgun (WGS) entry which is preliminary data.</text>
</comment>
<evidence type="ECO:0000313" key="1">
    <source>
        <dbReference type="EMBL" id="GEU48898.1"/>
    </source>
</evidence>
<dbReference type="EMBL" id="BKCJ010002487">
    <property type="protein sequence ID" value="GEU48898.1"/>
    <property type="molecule type" value="Genomic_DNA"/>
</dbReference>
<organism evidence="1">
    <name type="scientific">Tanacetum cinerariifolium</name>
    <name type="common">Dalmatian daisy</name>
    <name type="synonym">Chrysanthemum cinerariifolium</name>
    <dbReference type="NCBI Taxonomy" id="118510"/>
    <lineage>
        <taxon>Eukaryota</taxon>
        <taxon>Viridiplantae</taxon>
        <taxon>Streptophyta</taxon>
        <taxon>Embryophyta</taxon>
        <taxon>Tracheophyta</taxon>
        <taxon>Spermatophyta</taxon>
        <taxon>Magnoliopsida</taxon>
        <taxon>eudicotyledons</taxon>
        <taxon>Gunneridae</taxon>
        <taxon>Pentapetalae</taxon>
        <taxon>asterids</taxon>
        <taxon>campanulids</taxon>
        <taxon>Asterales</taxon>
        <taxon>Asteraceae</taxon>
        <taxon>Asteroideae</taxon>
        <taxon>Anthemideae</taxon>
        <taxon>Anthemidinae</taxon>
        <taxon>Tanacetum</taxon>
    </lineage>
</organism>